<proteinExistence type="predicted"/>
<comment type="caution">
    <text evidence="1">The sequence shown here is derived from an EMBL/GenBank/DDBJ whole genome shotgun (WGS) entry which is preliminary data.</text>
</comment>
<protein>
    <submittedName>
        <fullName evidence="1">Toxin-antitoxin system YwqK family antitoxin</fullName>
    </submittedName>
</protein>
<sequence length="236" mass="27448">MIKQNRFLGLIFTIILTTCYAQKSVNQYDKNGERHGIWTKDYEGTDQKRYEGQFNHGKEIGTFNYYKLKNGKSVLSATKVFNEANDIADVVFYTSAKKIVSKGQMNQKKFIGKWIYYHKNSDKVMIEEHYNSQGELDGLKTVYYDNGNVAEETLYKNGKLSGKAKWYTKAKQYVRTTEYLNDKRNGLTINYDGKGNKVSEGTYKDDKKIGVWKYYKEGSLAKEIDHTNQKVIFKKD</sequence>
<dbReference type="RefSeq" id="WP_224478730.1">
    <property type="nucleotide sequence ID" value="NZ_JAIUJS010000005.1"/>
</dbReference>
<dbReference type="PANTHER" id="PTHR33706:SF1">
    <property type="entry name" value="TPR REPEAT PROTEIN"/>
    <property type="match status" value="1"/>
</dbReference>
<dbReference type="EMBL" id="JAIUJS010000005">
    <property type="protein sequence ID" value="MCA0153771.1"/>
    <property type="molecule type" value="Genomic_DNA"/>
</dbReference>
<evidence type="ECO:0000313" key="2">
    <source>
        <dbReference type="Proteomes" id="UP001198402"/>
    </source>
</evidence>
<accession>A0ABS7Y2E3</accession>
<keyword evidence="2" id="KW-1185">Reference proteome</keyword>
<reference evidence="2" key="1">
    <citation type="submission" date="2023-07" db="EMBL/GenBank/DDBJ databases">
        <authorList>
            <person name="Yue Y."/>
        </authorList>
    </citation>
    <scope>NUCLEOTIDE SEQUENCE [LARGE SCALE GENOMIC DNA]</scope>
    <source>
        <strain evidence="2">2Y89</strain>
    </source>
</reference>
<dbReference type="PANTHER" id="PTHR33706">
    <property type="entry name" value="MORN VARIANT REPEAT PROTEIN"/>
    <property type="match status" value="1"/>
</dbReference>
<dbReference type="SUPFAM" id="SSF82185">
    <property type="entry name" value="Histone H3 K4-specific methyltransferase SET7/9 N-terminal domain"/>
    <property type="match status" value="1"/>
</dbReference>
<name>A0ABS7Y2E3_9FLAO</name>
<evidence type="ECO:0000313" key="1">
    <source>
        <dbReference type="EMBL" id="MCA0153771.1"/>
    </source>
</evidence>
<organism evidence="1 2">
    <name type="scientific">Winogradskyella vincentii</name>
    <dbReference type="NCBI Taxonomy" id="2877122"/>
    <lineage>
        <taxon>Bacteria</taxon>
        <taxon>Pseudomonadati</taxon>
        <taxon>Bacteroidota</taxon>
        <taxon>Flavobacteriia</taxon>
        <taxon>Flavobacteriales</taxon>
        <taxon>Flavobacteriaceae</taxon>
        <taxon>Winogradskyella</taxon>
    </lineage>
</organism>
<dbReference type="Proteomes" id="UP001198402">
    <property type="component" value="Unassembled WGS sequence"/>
</dbReference>
<dbReference type="Gene3D" id="3.90.930.1">
    <property type="match status" value="1"/>
</dbReference>
<gene>
    <name evidence="1" type="ORF">LBV24_11125</name>
</gene>